<evidence type="ECO:0000259" key="10">
    <source>
        <dbReference type="SMART" id="SM01390"/>
    </source>
</evidence>
<gene>
    <name evidence="7 11" type="primary">rpsD</name>
    <name evidence="11" type="ORF">P0082_01630</name>
</gene>
<dbReference type="NCBIfam" id="NF003717">
    <property type="entry name" value="PRK05327.1"/>
    <property type="match status" value="1"/>
</dbReference>
<comment type="subunit">
    <text evidence="7">Part of the 30S ribosomal subunit. Contacts protein S5. The interaction surface between S4 and S5 is involved in control of translational fidelity.</text>
</comment>
<proteinExistence type="inferred from homology"/>
<evidence type="ECO:0000256" key="8">
    <source>
        <dbReference type="SAM" id="MobiDB-lite"/>
    </source>
</evidence>
<keyword evidence="5 7" id="KW-0687">Ribonucleoprotein</keyword>
<protein>
    <recommendedName>
        <fullName evidence="6 7">Small ribosomal subunit protein uS4</fullName>
    </recommendedName>
</protein>
<keyword evidence="2 7" id="KW-0699">rRNA-binding</keyword>
<evidence type="ECO:0000256" key="2">
    <source>
        <dbReference type="ARBA" id="ARBA00022730"/>
    </source>
</evidence>
<dbReference type="Gene3D" id="3.10.290.10">
    <property type="entry name" value="RNA-binding S4 domain"/>
    <property type="match status" value="1"/>
</dbReference>
<dbReference type="NCBIfam" id="TIGR01017">
    <property type="entry name" value="rpsD_bact"/>
    <property type="match status" value="1"/>
</dbReference>
<dbReference type="CDD" id="cd00165">
    <property type="entry name" value="S4"/>
    <property type="match status" value="1"/>
</dbReference>
<reference evidence="11 12" key="1">
    <citation type="submission" date="2023-04" db="EMBL/GenBank/DDBJ databases">
        <title>Spirochaete genome identified in red abalone sample constitutes a novel genus.</title>
        <authorList>
            <person name="Sharma S.P."/>
            <person name="Purcell C.M."/>
            <person name="Hyde J.R."/>
            <person name="Severin A.J."/>
        </authorList>
    </citation>
    <scope>NUCLEOTIDE SEQUENCE [LARGE SCALE GENOMIC DNA]</scope>
    <source>
        <strain evidence="11 12">SP-2023</strain>
    </source>
</reference>
<dbReference type="InterPro" id="IPR005709">
    <property type="entry name" value="Ribosomal_uS4_bac-type"/>
</dbReference>
<dbReference type="Proteomes" id="UP001228690">
    <property type="component" value="Chromosome"/>
</dbReference>
<dbReference type="SUPFAM" id="SSF55174">
    <property type="entry name" value="Alpha-L RNA-binding motif"/>
    <property type="match status" value="1"/>
</dbReference>
<dbReference type="GO" id="GO:0005840">
    <property type="term" value="C:ribosome"/>
    <property type="evidence" value="ECO:0007669"/>
    <property type="project" value="UniProtKB-KW"/>
</dbReference>
<comment type="function">
    <text evidence="7">One of the primary rRNA binding proteins, it binds directly to 16S rRNA where it nucleates assembly of the body of the 30S subunit.</text>
</comment>
<evidence type="ECO:0000313" key="11">
    <source>
        <dbReference type="EMBL" id="WGK69587.1"/>
    </source>
</evidence>
<dbReference type="Pfam" id="PF01479">
    <property type="entry name" value="S4"/>
    <property type="match status" value="1"/>
</dbReference>
<evidence type="ECO:0000259" key="9">
    <source>
        <dbReference type="SMART" id="SM00363"/>
    </source>
</evidence>
<dbReference type="PROSITE" id="PS50889">
    <property type="entry name" value="S4"/>
    <property type="match status" value="1"/>
</dbReference>
<feature type="domain" description="Small ribosomal subunit protein uS4 N-terminal" evidence="10">
    <location>
        <begin position="3"/>
        <end position="96"/>
    </location>
</feature>
<accession>A0ABY8MHU1</accession>
<dbReference type="SMART" id="SM01390">
    <property type="entry name" value="Ribosomal_S4"/>
    <property type="match status" value="1"/>
</dbReference>
<dbReference type="Gene3D" id="1.10.1050.10">
    <property type="entry name" value="Ribosomal Protein S4 Delta 41, Chain A, domain 1"/>
    <property type="match status" value="1"/>
</dbReference>
<comment type="function">
    <text evidence="7">With S5 and S12 plays an important role in translational accuracy.</text>
</comment>
<evidence type="ECO:0000256" key="1">
    <source>
        <dbReference type="ARBA" id="ARBA00007465"/>
    </source>
</evidence>
<feature type="domain" description="RNA-binding S4" evidence="9">
    <location>
        <begin position="97"/>
        <end position="161"/>
    </location>
</feature>
<name>A0ABY8MHU1_9SPIO</name>
<dbReference type="HAMAP" id="MF_01306_B">
    <property type="entry name" value="Ribosomal_uS4_B"/>
    <property type="match status" value="1"/>
</dbReference>
<keyword evidence="4 7" id="KW-0689">Ribosomal protein</keyword>
<dbReference type="PANTHER" id="PTHR11831">
    <property type="entry name" value="30S 40S RIBOSOMAL PROTEIN"/>
    <property type="match status" value="1"/>
</dbReference>
<keyword evidence="12" id="KW-1185">Reference proteome</keyword>
<evidence type="ECO:0000313" key="12">
    <source>
        <dbReference type="Proteomes" id="UP001228690"/>
    </source>
</evidence>
<evidence type="ECO:0000256" key="3">
    <source>
        <dbReference type="ARBA" id="ARBA00022884"/>
    </source>
</evidence>
<dbReference type="InterPro" id="IPR001912">
    <property type="entry name" value="Ribosomal_uS4_N"/>
</dbReference>
<evidence type="ECO:0000256" key="5">
    <source>
        <dbReference type="ARBA" id="ARBA00023274"/>
    </source>
</evidence>
<organism evidence="11 12">
    <name type="scientific">Candidatus Haliotispira prima</name>
    <dbReference type="NCBI Taxonomy" id="3034016"/>
    <lineage>
        <taxon>Bacteria</taxon>
        <taxon>Pseudomonadati</taxon>
        <taxon>Spirochaetota</taxon>
        <taxon>Spirochaetia</taxon>
        <taxon>Spirochaetales</taxon>
        <taxon>Spirochaetaceae</taxon>
        <taxon>Candidatus Haliotispira</taxon>
    </lineage>
</organism>
<dbReference type="InterPro" id="IPR002942">
    <property type="entry name" value="S4_RNA-bd"/>
</dbReference>
<dbReference type="SMART" id="SM00363">
    <property type="entry name" value="S4"/>
    <property type="match status" value="1"/>
</dbReference>
<sequence length="206" mass="23671">MARNTKARGKIVRRLGTNVYGHRKYDRLLRKKPQGPGMGRGERSRKKVSEYGRQLVEKQKLRYGYGLSEKQFYNTFQRAKKRKQGLTGDNFLILLESRFDSVVYRLGWGSSRAQARQIVSHGHLCINGRRVDIPSVTLRAGDKITVKDSDVSRKLVRESMAHNSGGVPAWLELKSDELLCDVKREATRDEIPSIANEQMIVEYYSR</sequence>
<dbReference type="PANTHER" id="PTHR11831:SF4">
    <property type="entry name" value="SMALL RIBOSOMAL SUBUNIT PROTEIN US4M"/>
    <property type="match status" value="1"/>
</dbReference>
<dbReference type="InterPro" id="IPR036986">
    <property type="entry name" value="S4_RNA-bd_sf"/>
</dbReference>
<feature type="region of interest" description="Disordered" evidence="8">
    <location>
        <begin position="30"/>
        <end position="49"/>
    </location>
</feature>
<keyword evidence="3 7" id="KW-0694">RNA-binding</keyword>
<evidence type="ECO:0000256" key="7">
    <source>
        <dbReference type="HAMAP-Rule" id="MF_01306"/>
    </source>
</evidence>
<evidence type="ECO:0000256" key="6">
    <source>
        <dbReference type="ARBA" id="ARBA00035254"/>
    </source>
</evidence>
<dbReference type="RefSeq" id="WP_326927773.1">
    <property type="nucleotide sequence ID" value="NZ_CP123443.1"/>
</dbReference>
<dbReference type="EMBL" id="CP123443">
    <property type="protein sequence ID" value="WGK69587.1"/>
    <property type="molecule type" value="Genomic_DNA"/>
</dbReference>
<comment type="similarity">
    <text evidence="1 7">Belongs to the universal ribosomal protein uS4 family.</text>
</comment>
<dbReference type="Pfam" id="PF00163">
    <property type="entry name" value="Ribosomal_S4"/>
    <property type="match status" value="1"/>
</dbReference>
<dbReference type="InterPro" id="IPR022801">
    <property type="entry name" value="Ribosomal_uS4"/>
</dbReference>
<evidence type="ECO:0000256" key="4">
    <source>
        <dbReference type="ARBA" id="ARBA00022980"/>
    </source>
</evidence>